<protein>
    <recommendedName>
        <fullName evidence="2">DUF305 domain-containing protein</fullName>
    </recommendedName>
</protein>
<dbReference type="InterPro" id="IPR012347">
    <property type="entry name" value="Ferritin-like"/>
</dbReference>
<dbReference type="Pfam" id="PF03713">
    <property type="entry name" value="DUF305"/>
    <property type="match status" value="1"/>
</dbReference>
<evidence type="ECO:0000259" key="2">
    <source>
        <dbReference type="Pfam" id="PF03713"/>
    </source>
</evidence>
<dbReference type="AlphaFoldDB" id="A0A6C0C5Y4"/>
<dbReference type="PANTHER" id="PTHR36933:SF1">
    <property type="entry name" value="SLL0788 PROTEIN"/>
    <property type="match status" value="1"/>
</dbReference>
<name>A0A6C0C5Y4_9ZZZZ</name>
<proteinExistence type="predicted"/>
<dbReference type="Gene3D" id="1.20.1260.10">
    <property type="match status" value="1"/>
</dbReference>
<feature type="region of interest" description="Disordered" evidence="1">
    <location>
        <begin position="75"/>
        <end position="97"/>
    </location>
</feature>
<feature type="domain" description="DUF305" evidence="2">
    <location>
        <begin position="16"/>
        <end position="72"/>
    </location>
</feature>
<evidence type="ECO:0000313" key="3">
    <source>
        <dbReference type="EMBL" id="QHS98943.1"/>
    </source>
</evidence>
<reference evidence="3" key="1">
    <citation type="journal article" date="2020" name="Nature">
        <title>Giant virus diversity and host interactions through global metagenomics.</title>
        <authorList>
            <person name="Schulz F."/>
            <person name="Roux S."/>
            <person name="Paez-Espino D."/>
            <person name="Jungbluth S."/>
            <person name="Walsh D.A."/>
            <person name="Denef V.J."/>
            <person name="McMahon K.D."/>
            <person name="Konstantinidis K.T."/>
            <person name="Eloe-Fadrosh E.A."/>
            <person name="Kyrpides N.C."/>
            <person name="Woyke T."/>
        </authorList>
    </citation>
    <scope>NUCLEOTIDE SEQUENCE</scope>
    <source>
        <strain evidence="3">GVMAG-M-3300020185-18</strain>
    </source>
</reference>
<organism evidence="3">
    <name type="scientific">viral metagenome</name>
    <dbReference type="NCBI Taxonomy" id="1070528"/>
    <lineage>
        <taxon>unclassified sequences</taxon>
        <taxon>metagenomes</taxon>
        <taxon>organismal metagenomes</taxon>
    </lineage>
</organism>
<dbReference type="InterPro" id="IPR005183">
    <property type="entry name" value="DUF305_CopM-like"/>
</dbReference>
<evidence type="ECO:0000256" key="1">
    <source>
        <dbReference type="SAM" id="MobiDB-lite"/>
    </source>
</evidence>
<feature type="compositionally biased region" description="Polar residues" evidence="1">
    <location>
        <begin position="80"/>
        <end position="97"/>
    </location>
</feature>
<sequence length="97" mass="11269">MAKEKTKEKTKSGICRGYLTDNEYLEHMIPHHQVAVDISILLQKTTKNPGMHEILRKIIWVQNYEIQLMGDMTKGLPENDMSTSEINMDRNYTITTD</sequence>
<dbReference type="PANTHER" id="PTHR36933">
    <property type="entry name" value="SLL0788 PROTEIN"/>
    <property type="match status" value="1"/>
</dbReference>
<dbReference type="EMBL" id="MN739331">
    <property type="protein sequence ID" value="QHS98943.1"/>
    <property type="molecule type" value="Genomic_DNA"/>
</dbReference>
<accession>A0A6C0C5Y4</accession>